<accession>A0A8D8S3Q3</accession>
<feature type="compositionally biased region" description="Basic and acidic residues" evidence="1">
    <location>
        <begin position="489"/>
        <end position="499"/>
    </location>
</feature>
<dbReference type="InterPro" id="IPR046347">
    <property type="entry name" value="bZIP_sf"/>
</dbReference>
<protein>
    <recommendedName>
        <fullName evidence="2">BZIP domain-containing protein</fullName>
    </recommendedName>
</protein>
<proteinExistence type="predicted"/>
<name>A0A8D8S3Q3_9HEMI</name>
<feature type="compositionally biased region" description="Polar residues" evidence="1">
    <location>
        <begin position="352"/>
        <end position="368"/>
    </location>
</feature>
<dbReference type="EMBL" id="HBUF01202884">
    <property type="protein sequence ID" value="CAG6662528.1"/>
    <property type="molecule type" value="Transcribed_RNA"/>
</dbReference>
<dbReference type="AlphaFoldDB" id="A0A8D8S3Q3"/>
<dbReference type="Pfam" id="PF07716">
    <property type="entry name" value="bZIP_2"/>
    <property type="match status" value="1"/>
</dbReference>
<dbReference type="SUPFAM" id="SSF57959">
    <property type="entry name" value="Leucine zipper domain"/>
    <property type="match status" value="1"/>
</dbReference>
<reference evidence="3" key="1">
    <citation type="submission" date="2021-05" db="EMBL/GenBank/DDBJ databases">
        <authorList>
            <person name="Alioto T."/>
            <person name="Alioto T."/>
            <person name="Gomez Garrido J."/>
        </authorList>
    </citation>
    <scope>NUCLEOTIDE SEQUENCE</scope>
</reference>
<dbReference type="EMBL" id="HBUF01202885">
    <property type="protein sequence ID" value="CAG6662530.1"/>
    <property type="molecule type" value="Transcribed_RNA"/>
</dbReference>
<dbReference type="EMBL" id="HBUF01202886">
    <property type="protein sequence ID" value="CAG6662532.1"/>
    <property type="molecule type" value="Transcribed_RNA"/>
</dbReference>
<sequence>MIYKSNNWGSAYWNNFRGYDPSQGLASHDSSHSAQSGLASHDSTHSAQCYKRHPARCSGTNRGYASEYHHHRDHTVGQQHVLPHYTQPGVPHQHQCANESLSRARCSTVKQLLDSYHGVTSSAVPLMPPTSPQQPAASALDQPLQTVALVPSATSAAPPTACQYKPETSLNWEEQFVDLTSYCNSHIQMALIPDEGFADSSLATEQRNGPDVFFGSDVASGSGLVDMLDTPSSFDSFLYKGASSKFEGNGVGAVSKGMPGLKLNVDIENQVEADLMNTPDVIKAFDDVDSFDLIDYVFNQDKKPVLLELDKPFDDHSDTYTAQETTLALLLNKPTPTPAPTKTPPETKNPLSANSSIGNTANTQNTLRSGKGLVNKPKQIATIRPKRIKQKKMFDDFVYETLSPVTVKQEESECETPSLVTSTVKKKLLTLPARKRNISCSSTSSSTFSTTKKRRLTDDEDVLEYESGKYRELRNRNNEASRRSRANRKQREQKMKEYSDRLIADNVRLKSKAENMERQVEKFRNCLMKIVLSMKQR</sequence>
<dbReference type="GO" id="GO:0005634">
    <property type="term" value="C:nucleus"/>
    <property type="evidence" value="ECO:0007669"/>
    <property type="project" value="UniProtKB-ARBA"/>
</dbReference>
<feature type="region of interest" description="Disordered" evidence="1">
    <location>
        <begin position="332"/>
        <end position="373"/>
    </location>
</feature>
<dbReference type="PROSITE" id="PS50217">
    <property type="entry name" value="BZIP"/>
    <property type="match status" value="1"/>
</dbReference>
<dbReference type="Gene3D" id="1.20.5.170">
    <property type="match status" value="1"/>
</dbReference>
<evidence type="ECO:0000313" key="3">
    <source>
        <dbReference type="EMBL" id="CAG6662530.1"/>
    </source>
</evidence>
<dbReference type="GO" id="GO:0003700">
    <property type="term" value="F:DNA-binding transcription factor activity"/>
    <property type="evidence" value="ECO:0007669"/>
    <property type="project" value="InterPro"/>
</dbReference>
<feature type="compositionally biased region" description="Basic and acidic residues" evidence="1">
    <location>
        <begin position="470"/>
        <end position="482"/>
    </location>
</feature>
<dbReference type="CDD" id="cd14813">
    <property type="entry name" value="bZIP_BmCbz-like"/>
    <property type="match status" value="1"/>
</dbReference>
<feature type="region of interest" description="Disordered" evidence="1">
    <location>
        <begin position="23"/>
        <end position="47"/>
    </location>
</feature>
<evidence type="ECO:0000256" key="1">
    <source>
        <dbReference type="SAM" id="MobiDB-lite"/>
    </source>
</evidence>
<dbReference type="InterPro" id="IPR004827">
    <property type="entry name" value="bZIP"/>
</dbReference>
<feature type="region of interest" description="Disordered" evidence="1">
    <location>
        <begin position="470"/>
        <end position="499"/>
    </location>
</feature>
<feature type="domain" description="BZIP" evidence="2">
    <location>
        <begin position="467"/>
        <end position="530"/>
    </location>
</feature>
<evidence type="ECO:0000259" key="2">
    <source>
        <dbReference type="PROSITE" id="PS50217"/>
    </source>
</evidence>
<dbReference type="EMBL" id="HBUF01202882">
    <property type="protein sequence ID" value="CAG6662524.1"/>
    <property type="molecule type" value="Transcribed_RNA"/>
</dbReference>
<organism evidence="3">
    <name type="scientific">Cacopsylla melanoneura</name>
    <dbReference type="NCBI Taxonomy" id="428564"/>
    <lineage>
        <taxon>Eukaryota</taxon>
        <taxon>Metazoa</taxon>
        <taxon>Ecdysozoa</taxon>
        <taxon>Arthropoda</taxon>
        <taxon>Hexapoda</taxon>
        <taxon>Insecta</taxon>
        <taxon>Pterygota</taxon>
        <taxon>Neoptera</taxon>
        <taxon>Paraneoptera</taxon>
        <taxon>Hemiptera</taxon>
        <taxon>Sternorrhyncha</taxon>
        <taxon>Psylloidea</taxon>
        <taxon>Psyllidae</taxon>
        <taxon>Psyllinae</taxon>
        <taxon>Cacopsylla</taxon>
    </lineage>
</organism>